<evidence type="ECO:0008006" key="2">
    <source>
        <dbReference type="Google" id="ProtNLM"/>
    </source>
</evidence>
<reference evidence="1" key="1">
    <citation type="submission" date="2018-05" db="EMBL/GenBank/DDBJ databases">
        <authorList>
            <person name="Lanie J.A."/>
            <person name="Ng W.-L."/>
            <person name="Kazmierczak K.M."/>
            <person name="Andrzejewski T.M."/>
            <person name="Davidsen T.M."/>
            <person name="Wayne K.J."/>
            <person name="Tettelin H."/>
            <person name="Glass J.I."/>
            <person name="Rusch D."/>
            <person name="Podicherti R."/>
            <person name="Tsui H.-C.T."/>
            <person name="Winkler M.E."/>
        </authorList>
    </citation>
    <scope>NUCLEOTIDE SEQUENCE</scope>
</reference>
<name>A0A382N5V1_9ZZZZ</name>
<evidence type="ECO:0000313" key="1">
    <source>
        <dbReference type="EMBL" id="SVC56564.1"/>
    </source>
</evidence>
<feature type="non-terminal residue" evidence="1">
    <location>
        <position position="1"/>
    </location>
</feature>
<protein>
    <recommendedName>
        <fullName evidence="2">MalT-like TPR region domain-containing protein</fullName>
    </recommendedName>
</protein>
<organism evidence="1">
    <name type="scientific">marine metagenome</name>
    <dbReference type="NCBI Taxonomy" id="408172"/>
    <lineage>
        <taxon>unclassified sequences</taxon>
        <taxon>metagenomes</taxon>
        <taxon>ecological metagenomes</taxon>
    </lineage>
</organism>
<accession>A0A382N5V1</accession>
<sequence>VCLNSPYKTPTFIKQFIDACCEAITRMLDNRKFDIAGNRIRRLFMLIEVHKPFDILMQRYVDETKNEIILETLDTRENAIYLSMQSRVLYQNGQYYEAERCARQCIENTKVFLESETQRNVGWFLVRKNLNNIKDSEKARVILEELLLGLEI</sequence>
<dbReference type="EMBL" id="UINC01098214">
    <property type="protein sequence ID" value="SVC56564.1"/>
    <property type="molecule type" value="Genomic_DNA"/>
</dbReference>
<proteinExistence type="predicted"/>
<gene>
    <name evidence="1" type="ORF">METZ01_LOCUS309418</name>
</gene>
<dbReference type="AlphaFoldDB" id="A0A382N5V1"/>